<dbReference type="EMBL" id="CDMC01000002">
    <property type="protein sequence ID" value="CEN59970.1"/>
    <property type="molecule type" value="Genomic_DNA"/>
</dbReference>
<keyword evidence="8" id="KW-0695">RNA-directed DNA polymerase</keyword>
<feature type="compositionally biased region" description="Basic and acidic residues" evidence="11">
    <location>
        <begin position="370"/>
        <end position="380"/>
    </location>
</feature>
<keyword evidence="7" id="KW-0694">RNA-binding</keyword>
<dbReference type="PROSITE" id="PS50994">
    <property type="entry name" value="INTEGRASE"/>
    <property type="match status" value="1"/>
</dbReference>
<dbReference type="InterPro" id="IPR021109">
    <property type="entry name" value="Peptidase_aspartic_dom_sf"/>
</dbReference>
<evidence type="ECO:0000259" key="14">
    <source>
        <dbReference type="PROSITE" id="PS50994"/>
    </source>
</evidence>
<feature type="region of interest" description="Disordered" evidence="11">
    <location>
        <begin position="261"/>
        <end position="307"/>
    </location>
</feature>
<feature type="compositionally biased region" description="Polar residues" evidence="11">
    <location>
        <begin position="350"/>
        <end position="365"/>
    </location>
</feature>
<dbReference type="InterPro" id="IPR050951">
    <property type="entry name" value="Retrovirus_Pol_polyprotein"/>
</dbReference>
<feature type="compositionally biased region" description="Polar residues" evidence="11">
    <location>
        <begin position="285"/>
        <end position="294"/>
    </location>
</feature>
<keyword evidence="3" id="KW-0548">Nucleotidyltransferase</keyword>
<dbReference type="FunFam" id="3.10.20.370:FF:000001">
    <property type="entry name" value="Retrovirus-related Pol polyprotein from transposon 17.6-like protein"/>
    <property type="match status" value="1"/>
</dbReference>
<evidence type="ECO:0000259" key="12">
    <source>
        <dbReference type="PROSITE" id="PS50158"/>
    </source>
</evidence>
<dbReference type="InterPro" id="IPR000477">
    <property type="entry name" value="RT_dom"/>
</dbReference>
<dbReference type="Pfam" id="PF00665">
    <property type="entry name" value="rve"/>
    <property type="match status" value="1"/>
</dbReference>
<evidence type="ECO:0000256" key="10">
    <source>
        <dbReference type="SAM" id="Coils"/>
    </source>
</evidence>
<dbReference type="Pfam" id="PF00078">
    <property type="entry name" value="RVT_1"/>
    <property type="match status" value="1"/>
</dbReference>
<evidence type="ECO:0000256" key="3">
    <source>
        <dbReference type="ARBA" id="ARBA00022695"/>
    </source>
</evidence>
<dbReference type="GO" id="GO:0008270">
    <property type="term" value="F:zinc ion binding"/>
    <property type="evidence" value="ECO:0007669"/>
    <property type="project" value="UniProtKB-KW"/>
</dbReference>
<dbReference type="InterPro" id="IPR041373">
    <property type="entry name" value="RT_RNaseH"/>
</dbReference>
<keyword evidence="9" id="KW-0863">Zinc-finger</keyword>
<dbReference type="GO" id="GO:0004519">
    <property type="term" value="F:endonuclease activity"/>
    <property type="evidence" value="ECO:0007669"/>
    <property type="project" value="UniProtKB-KW"/>
</dbReference>
<dbReference type="InterPro" id="IPR036397">
    <property type="entry name" value="RNaseH_sf"/>
</dbReference>
<dbReference type="Pfam" id="PF17921">
    <property type="entry name" value="Integrase_H2C2"/>
    <property type="match status" value="1"/>
</dbReference>
<feature type="domain" description="Integrase catalytic" evidence="14">
    <location>
        <begin position="1656"/>
        <end position="1816"/>
    </location>
</feature>
<dbReference type="CDD" id="cd09274">
    <property type="entry name" value="RNase_HI_RT_Ty3"/>
    <property type="match status" value="1"/>
</dbReference>
<feature type="coiled-coil region" evidence="10">
    <location>
        <begin position="14"/>
        <end position="41"/>
    </location>
</feature>
<keyword evidence="16" id="KW-1185">Reference proteome</keyword>
<evidence type="ECO:0000256" key="4">
    <source>
        <dbReference type="ARBA" id="ARBA00022722"/>
    </source>
</evidence>
<accession>A0A0U5CMN4</accession>
<dbReference type="PANTHER" id="PTHR37984">
    <property type="entry name" value="PROTEIN CBG26694"/>
    <property type="match status" value="1"/>
</dbReference>
<keyword evidence="10" id="KW-0175">Coiled coil</keyword>
<evidence type="ECO:0000256" key="5">
    <source>
        <dbReference type="ARBA" id="ARBA00022759"/>
    </source>
</evidence>
<evidence type="ECO:0000313" key="15">
    <source>
        <dbReference type="EMBL" id="CEN59970.1"/>
    </source>
</evidence>
<evidence type="ECO:0000256" key="2">
    <source>
        <dbReference type="ARBA" id="ARBA00022679"/>
    </source>
</evidence>
<keyword evidence="9" id="KW-0862">Zinc</keyword>
<dbReference type="InterPro" id="IPR005162">
    <property type="entry name" value="Retrotrans_gag_dom"/>
</dbReference>
<dbReference type="InterPro" id="IPR001584">
    <property type="entry name" value="Integrase_cat-core"/>
</dbReference>
<dbReference type="GO" id="GO:0003723">
    <property type="term" value="F:RNA binding"/>
    <property type="evidence" value="ECO:0007669"/>
    <property type="project" value="UniProtKB-KW"/>
</dbReference>
<feature type="compositionally biased region" description="Basic and acidic residues" evidence="11">
    <location>
        <begin position="451"/>
        <end position="467"/>
    </location>
</feature>
<dbReference type="FunFam" id="3.30.420.10:FF:000032">
    <property type="entry name" value="Retrovirus-related Pol polyprotein from transposon 297-like Protein"/>
    <property type="match status" value="1"/>
</dbReference>
<dbReference type="GO" id="GO:0015074">
    <property type="term" value="P:DNA integration"/>
    <property type="evidence" value="ECO:0007669"/>
    <property type="project" value="InterPro"/>
</dbReference>
<dbReference type="InterPro" id="IPR036875">
    <property type="entry name" value="Znf_CCHC_sf"/>
</dbReference>
<dbReference type="PANTHER" id="PTHR37984:SF5">
    <property type="entry name" value="PROTEIN NYNRIN-LIKE"/>
    <property type="match status" value="1"/>
</dbReference>
<dbReference type="SUPFAM" id="SSF56672">
    <property type="entry name" value="DNA/RNA polymerases"/>
    <property type="match status" value="1"/>
</dbReference>
<dbReference type="SUPFAM" id="SSF57756">
    <property type="entry name" value="Retrovirus zinc finger-like domains"/>
    <property type="match status" value="1"/>
</dbReference>
<dbReference type="InterPro" id="IPR012337">
    <property type="entry name" value="RNaseH-like_sf"/>
</dbReference>
<dbReference type="SMART" id="SM00343">
    <property type="entry name" value="ZnF_C2HC"/>
    <property type="match status" value="1"/>
</dbReference>
<dbReference type="GO" id="GO:0005634">
    <property type="term" value="C:nucleus"/>
    <property type="evidence" value="ECO:0007669"/>
    <property type="project" value="UniProtKB-ARBA"/>
</dbReference>
<evidence type="ECO:0000313" key="16">
    <source>
        <dbReference type="Proteomes" id="UP000054771"/>
    </source>
</evidence>
<evidence type="ECO:0000256" key="9">
    <source>
        <dbReference type="PROSITE-ProRule" id="PRU00047"/>
    </source>
</evidence>
<dbReference type="FunFam" id="1.10.340.70:FF:000001">
    <property type="entry name" value="Retrovirus-related Pol polyprotein from transposon gypsy-like Protein"/>
    <property type="match status" value="1"/>
</dbReference>
<name>A0A0U5CMN4_ASPCI</name>
<feature type="compositionally biased region" description="Polar residues" evidence="11">
    <location>
        <begin position="505"/>
        <end position="534"/>
    </location>
</feature>
<dbReference type="CDD" id="cd00303">
    <property type="entry name" value="retropepsin_like"/>
    <property type="match status" value="1"/>
</dbReference>
<feature type="region of interest" description="Disordered" evidence="11">
    <location>
        <begin position="331"/>
        <end position="538"/>
    </location>
</feature>
<dbReference type="EC" id="2.7.7.49" evidence="1"/>
<feature type="domain" description="Reverse transcriptase" evidence="13">
    <location>
        <begin position="1093"/>
        <end position="1290"/>
    </location>
</feature>
<dbReference type="InterPro" id="IPR043502">
    <property type="entry name" value="DNA/RNA_pol_sf"/>
</dbReference>
<dbReference type="InterPro" id="IPR041588">
    <property type="entry name" value="Integrase_H2C2"/>
</dbReference>
<keyword evidence="2" id="KW-0808">Transferase</keyword>
<protein>
    <recommendedName>
        <fullName evidence="1">RNA-directed DNA polymerase</fullName>
        <ecNumber evidence="1">2.7.7.49</ecNumber>
    </recommendedName>
</protein>
<evidence type="ECO:0000256" key="11">
    <source>
        <dbReference type="SAM" id="MobiDB-lite"/>
    </source>
</evidence>
<dbReference type="Pfam" id="PF08284">
    <property type="entry name" value="RVP_2"/>
    <property type="match status" value="1"/>
</dbReference>
<dbReference type="InterPro" id="IPR001878">
    <property type="entry name" value="Znf_CCHC"/>
</dbReference>
<sequence length="1898" mass="218867">MAPPSTQSAETSNMAQLQQIIRTMQEQLNGQAQTINQLTNELNQRNNTPSEDTQGMVDQLIEQVHGLENRLTAKTMKVKAPEPFDGTRSKLRYWQTQMDTYLGVNKDKFGRNEDKVLFASTYLTGAAYEWFEPFVREYQTTAYDDLADDTKEVFGDYSVFKKYLEDTFGDVDATRNAEREIRRLKQTGDVSQYASRFAQLQSRIQWEDEAFISQFEEGLKWEILEKMATMDRPSTVEEMIKRAVRIDNTLRDLRARKGGHFQHRSEYRPPRFHGGNNHRGGYRANTGQRFQPRNQGHHDPYGPQPMELDATLSKTERDRRQKENLCFYCGKSGHRMNECNQRKNKAKKPSQGSGRRQQLRANQEIMTIRATREADDEGARGHPRPGELSPGRARRTRNTAATTQSPDAAPRRRSVTENLRSAMRTTGGRGSVPPTGATVPPARVSWYDSVEQGRDTTEPPRQEPTGDRHRRMASTDASNNPQESNDRVRSPPPPYQQYTDESEAAQLQSGDISLHETSFQDQGTERTSGSYRNEATQHEPAQAMVHSFDPFVQRVIDPLDEDYGTQVEGPVPCREVPTEWSITPNQNPHQISKETAAKWFNGVLNDIIKDPAKLSTSLRALVTHCPHHNLTCWDHTSSTWREHTLQCARHPDWCQICGRKNSDYHEELERLSHKRLQGSEAHRPCDEPWCECRYRQWGHKEHTRLPWIVCHDDACFTHNHLKDIAKYRPKRPNIVYANNECPCRQSNCSCQGYQQHPEHLFMHWTKCYDDECLIHYEAKLGRYMPSRPRHEKAPNWKTVTLAATRQGRHLKLMARAQGKPVFVMIDSGATGNFISPRCMDRLRLRGVQKEEPKPISGLSGEELGPQMLTVESGVITLVVKGRQIELSLDVFPLGQYDIVLGIPWLEDHNPDIDWSTKTIRWRTSPQQQAPVGAGALRPASQRQNAKQPAGRLIPKGNHAALEESPVLQVLAATSRPSERVWLKEIPGWGTGMPIRYSETIQIDETDDSDGENGENAQALAATNTEAKPEPTIPEEYSRFQDLFQKPERPELPPRGPHDHTIPIKEGVELNYKRILPLNDRESRVLKEYIDDQLAKGNIRPSRSPIGHGVLFAPKKDGSDRLCVDYRPLNDATVKDRYPLPLIQEIQDKIQGAVWFTKFDITDAYYRIRIAEGEEWKTAFRTKFGFYEYLVMPFGLTNAPPTFQRFIDEVLKDEEEDEDDEEDTESEEPQEPMSKFALAYLDDILIFSKGRKQHVKHVKRVLRRIRKAKLRCKLKKCEFHVQETEFLGHWVTKDGLKPEASKVRAIREWPAPKNLKELQQFIGLLNYYRRYIDQYAFHMAPLFKLLRKEQKFEWEEMQQETFEAMKEAITTAPIMPQHNPELQTTLETDASDYAIGARMTQPGPDGRPRPVGFWSRKLTGPEMNYDIHDKELLAIVAAFKQWRVYLQGARHTVIVKSDHKNLTYFTTTKELTRRQARWAELLSQYDYKIEHCKGTENGQADALSRRPDYEDKTRQPQPAILRKNDDGTLGNNPMILAATMTLSGDMLHTIREAMKEDKLMQQILASTPGALEKDGVLHIKGLVYVPPALIPQTIREHHDAPVHGHFGIDKTCEHIARNYYFPNMRKKVERYINECETCLRDKPKRHAPYGKLQNPEVPQRPWEWITVDFVGPLPTTKQENDYLAVISDRLTKYIHLKATKTTMTAKEMATVFTNTVVMNHGVPKYITSDRDKLFTSNFWKSVTDTLGIELRMTTAYRPQSNGQTERINQTIEQYLRHYVNYVQDDWEEQLPMAQFAYNNSIHSATGMTPFEANFGYHPNLHGEPIQNQPIAEEANQFVERLKTIQTQLTRDLEFVNLKMGIYYDKHRSEPPDFKRGEKDLSKSTKNWDQSITAYSYQDQ</sequence>
<gene>
    <name evidence="15" type="ORF">ASPCAL02411</name>
</gene>
<reference evidence="16" key="1">
    <citation type="journal article" date="2016" name="Genome Announc.">
        <title>Draft genome sequences of fungus Aspergillus calidoustus.</title>
        <authorList>
            <person name="Horn F."/>
            <person name="Linde J."/>
            <person name="Mattern D.J."/>
            <person name="Walther G."/>
            <person name="Guthke R."/>
            <person name="Scherlach K."/>
            <person name="Martin K."/>
            <person name="Brakhage A.A."/>
            <person name="Petzke L."/>
            <person name="Valiante V."/>
        </authorList>
    </citation>
    <scope>NUCLEOTIDE SEQUENCE [LARGE SCALE GENOMIC DNA]</scope>
    <source>
        <strain evidence="16">SF006504</strain>
    </source>
</reference>
<dbReference type="FunFam" id="3.30.70.270:FF:000026">
    <property type="entry name" value="Transposon Ty3-G Gag-Pol polyprotein"/>
    <property type="match status" value="1"/>
</dbReference>
<dbReference type="STRING" id="454130.A0A0U5CMN4"/>
<keyword evidence="5" id="KW-0255">Endonuclease</keyword>
<keyword evidence="9" id="KW-0479">Metal-binding</keyword>
<feature type="compositionally biased region" description="Basic and acidic residues" evidence="11">
    <location>
        <begin position="1502"/>
        <end position="1513"/>
    </location>
</feature>
<dbReference type="GO" id="GO:0003964">
    <property type="term" value="F:RNA-directed DNA polymerase activity"/>
    <property type="evidence" value="ECO:0007669"/>
    <property type="project" value="UniProtKB-KW"/>
</dbReference>
<proteinExistence type="predicted"/>
<feature type="domain" description="CCHC-type" evidence="12">
    <location>
        <begin position="326"/>
        <end position="341"/>
    </location>
</feature>
<evidence type="ECO:0000256" key="1">
    <source>
        <dbReference type="ARBA" id="ARBA00012493"/>
    </source>
</evidence>
<dbReference type="Gene3D" id="3.30.420.10">
    <property type="entry name" value="Ribonuclease H-like superfamily/Ribonuclease H"/>
    <property type="match status" value="1"/>
</dbReference>
<dbReference type="Pfam" id="PF03732">
    <property type="entry name" value="Retrotrans_gag"/>
    <property type="match status" value="1"/>
</dbReference>
<dbReference type="SUPFAM" id="SSF53098">
    <property type="entry name" value="Ribonuclease H-like"/>
    <property type="match status" value="1"/>
</dbReference>
<dbReference type="Gene3D" id="2.40.70.10">
    <property type="entry name" value="Acid Proteases"/>
    <property type="match status" value="1"/>
</dbReference>
<dbReference type="Gene3D" id="1.10.340.70">
    <property type="match status" value="1"/>
</dbReference>
<dbReference type="CDD" id="cd01647">
    <property type="entry name" value="RT_LTR"/>
    <property type="match status" value="1"/>
</dbReference>
<dbReference type="InterPro" id="IPR043128">
    <property type="entry name" value="Rev_trsase/Diguanyl_cyclase"/>
</dbReference>
<dbReference type="Gene3D" id="3.10.10.10">
    <property type="entry name" value="HIV Type 1 Reverse Transcriptase, subunit A, domain 1"/>
    <property type="match status" value="1"/>
</dbReference>
<dbReference type="GO" id="GO:0016787">
    <property type="term" value="F:hydrolase activity"/>
    <property type="evidence" value="ECO:0007669"/>
    <property type="project" value="UniProtKB-KW"/>
</dbReference>
<dbReference type="OMA" id="DFREMES"/>
<dbReference type="PROSITE" id="PS50158">
    <property type="entry name" value="ZF_CCHC"/>
    <property type="match status" value="1"/>
</dbReference>
<organism evidence="15 16">
    <name type="scientific">Aspergillus calidoustus</name>
    <dbReference type="NCBI Taxonomy" id="454130"/>
    <lineage>
        <taxon>Eukaryota</taxon>
        <taxon>Fungi</taxon>
        <taxon>Dikarya</taxon>
        <taxon>Ascomycota</taxon>
        <taxon>Pezizomycotina</taxon>
        <taxon>Eurotiomycetes</taxon>
        <taxon>Eurotiomycetidae</taxon>
        <taxon>Eurotiales</taxon>
        <taxon>Aspergillaceae</taxon>
        <taxon>Aspergillus</taxon>
        <taxon>Aspergillus subgen. Nidulantes</taxon>
    </lineage>
</organism>
<keyword evidence="4" id="KW-0540">Nuclease</keyword>
<evidence type="ECO:0000256" key="6">
    <source>
        <dbReference type="ARBA" id="ARBA00022801"/>
    </source>
</evidence>
<dbReference type="OrthoDB" id="4504104at2759"/>
<dbReference type="Proteomes" id="UP000054771">
    <property type="component" value="Unassembled WGS sequence"/>
</dbReference>
<evidence type="ECO:0000256" key="7">
    <source>
        <dbReference type="ARBA" id="ARBA00022884"/>
    </source>
</evidence>
<dbReference type="Gene3D" id="3.30.70.270">
    <property type="match status" value="2"/>
</dbReference>
<keyword evidence="6" id="KW-0378">Hydrolase</keyword>
<dbReference type="SUPFAM" id="SSF50630">
    <property type="entry name" value="Acid proteases"/>
    <property type="match status" value="1"/>
</dbReference>
<evidence type="ECO:0000259" key="13">
    <source>
        <dbReference type="PROSITE" id="PS50878"/>
    </source>
</evidence>
<evidence type="ECO:0000256" key="8">
    <source>
        <dbReference type="ARBA" id="ARBA00022918"/>
    </source>
</evidence>
<feature type="region of interest" description="Disordered" evidence="11">
    <location>
        <begin position="928"/>
        <end position="951"/>
    </location>
</feature>
<feature type="region of interest" description="Disordered" evidence="11">
    <location>
        <begin position="1497"/>
        <end position="1526"/>
    </location>
</feature>
<dbReference type="Pfam" id="PF17917">
    <property type="entry name" value="RT_RNaseH"/>
    <property type="match status" value="1"/>
</dbReference>
<dbReference type="PROSITE" id="PS50878">
    <property type="entry name" value="RT_POL"/>
    <property type="match status" value="1"/>
</dbReference>